<name>A0A6M5Z2M4_9BACT</name>
<gene>
    <name evidence="2" type="ORF">FTUN_7599</name>
</gene>
<dbReference type="RefSeq" id="WP_171474838.1">
    <property type="nucleotide sequence ID" value="NZ_CP053452.2"/>
</dbReference>
<evidence type="ECO:0000256" key="1">
    <source>
        <dbReference type="SAM" id="SignalP"/>
    </source>
</evidence>
<evidence type="ECO:0000313" key="3">
    <source>
        <dbReference type="Proteomes" id="UP000503447"/>
    </source>
</evidence>
<organism evidence="2 3">
    <name type="scientific">Frigoriglobus tundricola</name>
    <dbReference type="NCBI Taxonomy" id="2774151"/>
    <lineage>
        <taxon>Bacteria</taxon>
        <taxon>Pseudomonadati</taxon>
        <taxon>Planctomycetota</taxon>
        <taxon>Planctomycetia</taxon>
        <taxon>Gemmatales</taxon>
        <taxon>Gemmataceae</taxon>
        <taxon>Frigoriglobus</taxon>
    </lineage>
</organism>
<dbReference type="InterPro" id="IPR008969">
    <property type="entry name" value="CarboxyPept-like_regulatory"/>
</dbReference>
<dbReference type="Gene3D" id="2.60.40.1120">
    <property type="entry name" value="Carboxypeptidase-like, regulatory domain"/>
    <property type="match status" value="2"/>
</dbReference>
<feature type="signal peptide" evidence="1">
    <location>
        <begin position="1"/>
        <end position="20"/>
    </location>
</feature>
<proteinExistence type="predicted"/>
<evidence type="ECO:0000313" key="2">
    <source>
        <dbReference type="EMBL" id="QJW99976.1"/>
    </source>
</evidence>
<reference evidence="3" key="1">
    <citation type="submission" date="2020-05" db="EMBL/GenBank/DDBJ databases">
        <title>Frigoriglobus tundricola gen. nov., sp. nov., a psychrotolerant cellulolytic planctomycete of the family Gemmataceae with two divergent copies of 16S rRNA gene.</title>
        <authorList>
            <person name="Kulichevskaya I.S."/>
            <person name="Ivanova A.A."/>
            <person name="Naumoff D.G."/>
            <person name="Beletsky A.V."/>
            <person name="Rijpstra W.I.C."/>
            <person name="Sinninghe Damste J.S."/>
            <person name="Mardanov A.V."/>
            <person name="Ravin N.V."/>
            <person name="Dedysh S.N."/>
        </authorList>
    </citation>
    <scope>NUCLEOTIDE SEQUENCE [LARGE SCALE GENOMIC DNA]</scope>
    <source>
        <strain evidence="3">PL17</strain>
    </source>
</reference>
<dbReference type="KEGG" id="ftj:FTUN_7599"/>
<dbReference type="Pfam" id="PF13620">
    <property type="entry name" value="CarboxypepD_reg"/>
    <property type="match status" value="2"/>
</dbReference>
<accession>A0A6M5Z2M4</accession>
<dbReference type="SUPFAM" id="SSF49464">
    <property type="entry name" value="Carboxypeptidase regulatory domain-like"/>
    <property type="match status" value="2"/>
</dbReference>
<keyword evidence="3" id="KW-1185">Reference proteome</keyword>
<sequence>MKSFALGGFLFAGVLTTVAAAPPVEWTYPVTYKGKPVVGAKVGFVSVDFDAPLGSKAETSLFATSDDKGETRVKSTSGSDRYARVHARDKDGRGGYGVVFSRGRSPDTLELSDNCERTGRVLDVTGKPVPGLKLKPVCLGPESVSATGGRIHSYPDTPDWFWAEFPPKLAADGSFTLTGVPVGQSVAVRYEAPGFGAGRFWVLPGTPTTVTLGKSGAIRLTFTGPAGSKPDGIRITANRTVTADLLEATADTEVKEGTTATFVALPPGEYRLSFPYRGADFFPKAVAPVVVKSGETAEVAVDLEPAAKITARLVDPDGKGVAGAKLSLGVTRGSGDHVSLPSAKADSDGKIALRVPAGMVQATPQSVEGYAVRKFSSNTFNQSSTEPVSVAAGKSHDFGAFVLLKTIELSGVVVGDDEKPLAGADVSVGYSGSNFGSVPRKTDAEGRFVVRGLNPEGGVVGLTARKGAAITAAPLGVDPGKPDGEIRLIVSPKHAARLRIRTVDRAGKPVPGTGIELMHSVSYLALSGAAAGFGTGGRAGLTDAEGRFTSDVLQPGDNYTVTVSAPGYRSVTTAEWVAKPGETHDFGAVVLIRSDLAVRGTVTDRAGKPVAGAIVFDKGDGPKPTETRTDATGQFTLGGLYEESAFVSVRADGFRLASVPAEPGGAPVTVALRRPTDPPAPPPVVSAAQKAATEKLARHVLGAMWENRVAANDDGKSTLRAMARLDPATARKWRDEEKTRTGGKSDLTGELEAAVRDRDWLKIAKEDADEAVALLKPLTKHEGFRAVCELAGQLLPDAPDNALRVAEEAVARARGMDEADRAWTLAQAGELVFRAGKPDAGRKLIEEAVKRVEPLGGGDRNAFLRGTVACRVALYDPAACRKLIDPIKGASEFNRHLAQACARVAEHDLATAKKWFAEFRPDNSFSRHIARQHAAYRLVSAKPDEAVEIARGIEDPTVRACTLAGVAVRLRDRTRAAKLLGTVIDDITADPTGYYNGGGAGTAAVVLFRAKQFGHPDLAGLRDKVLAARTPLEARYGPRPGDTFVLTLALTDPDTARTILARVLPDPERPNLDGLQRREALVALVLCDPAGAKTAADAVLARALETKKGYSYTGLDTLVAILSRPDRFAETALESVHMIVDFTEE</sequence>
<feature type="chain" id="PRO_5026673676" evidence="1">
    <location>
        <begin position="21"/>
        <end position="1145"/>
    </location>
</feature>
<dbReference type="EMBL" id="CP053452">
    <property type="protein sequence ID" value="QJW99976.1"/>
    <property type="molecule type" value="Genomic_DNA"/>
</dbReference>
<keyword evidence="1" id="KW-0732">Signal</keyword>
<protein>
    <submittedName>
        <fullName evidence="2">Uncharacterized protein</fullName>
    </submittedName>
</protein>
<dbReference type="Proteomes" id="UP000503447">
    <property type="component" value="Chromosome"/>
</dbReference>
<dbReference type="AlphaFoldDB" id="A0A6M5Z2M4"/>